<comment type="caution">
    <text evidence="2">The sequence shown here is derived from an EMBL/GenBank/DDBJ whole genome shotgun (WGS) entry which is preliminary data.</text>
</comment>
<accession>A0A2A9F0W9</accession>
<feature type="region of interest" description="Disordered" evidence="1">
    <location>
        <begin position="171"/>
        <end position="191"/>
    </location>
</feature>
<protein>
    <submittedName>
        <fullName evidence="2">Uncharacterized protein</fullName>
    </submittedName>
</protein>
<name>A0A2A9F0W9_9MICO</name>
<keyword evidence="3" id="KW-1185">Reference proteome</keyword>
<proteinExistence type="predicted"/>
<evidence type="ECO:0000313" key="2">
    <source>
        <dbReference type="EMBL" id="PFG44150.1"/>
    </source>
</evidence>
<reference evidence="2 3" key="1">
    <citation type="submission" date="2017-10" db="EMBL/GenBank/DDBJ databases">
        <title>Sequencing the genomes of 1000 actinobacteria strains.</title>
        <authorList>
            <person name="Klenk H.-P."/>
        </authorList>
    </citation>
    <scope>NUCLEOTIDE SEQUENCE [LARGE SCALE GENOMIC DNA]</scope>
    <source>
        <strain evidence="2 3">DSM 21863</strain>
    </source>
</reference>
<dbReference type="AlphaFoldDB" id="A0A2A9F0W9"/>
<evidence type="ECO:0000313" key="3">
    <source>
        <dbReference type="Proteomes" id="UP000224130"/>
    </source>
</evidence>
<organism evidence="2 3">
    <name type="scientific">Isoptericola jiangsuensis</name>
    <dbReference type="NCBI Taxonomy" id="548579"/>
    <lineage>
        <taxon>Bacteria</taxon>
        <taxon>Bacillati</taxon>
        <taxon>Actinomycetota</taxon>
        <taxon>Actinomycetes</taxon>
        <taxon>Micrococcales</taxon>
        <taxon>Promicromonosporaceae</taxon>
        <taxon>Isoptericola</taxon>
    </lineage>
</organism>
<evidence type="ECO:0000256" key="1">
    <source>
        <dbReference type="SAM" id="MobiDB-lite"/>
    </source>
</evidence>
<sequence>MPDFLPPVPLPIIRSILALPDEVTRLDAVVHGIAQGFDTFPLTTPLPADGLLAACHDGDLAALPAIVKKESHADPRAHRAGLLPRRPLAADLAARGVTYFRGNFHMNGDHLDRYDLGEVAAEVLRDCAAAVDLTPWGALHEFRALLDVFDYDGDPTLASLAQRLKDAERTAARRPGAVSPAESADQAHALRRTADDVQASRRVMGTLAEMLHGPLTVSTPPDDDPAGEAALAWLGLHDAELKIVRPDLGRMYAAAGSPGALALPELYGAAAERWGLPTKVQGIYVFRPARALK</sequence>
<dbReference type="EMBL" id="PDJJ01000001">
    <property type="protein sequence ID" value="PFG44150.1"/>
    <property type="molecule type" value="Genomic_DNA"/>
</dbReference>
<dbReference type="Proteomes" id="UP000224130">
    <property type="component" value="Unassembled WGS sequence"/>
</dbReference>
<dbReference type="RefSeq" id="WP_098464396.1">
    <property type="nucleotide sequence ID" value="NZ_PDJJ01000001.1"/>
</dbReference>
<gene>
    <name evidence="2" type="ORF">ATJ88_2868</name>
</gene>